<comment type="subcellular location">
    <subcellularLocation>
        <location evidence="1">Cell membrane</location>
        <topology evidence="1">Multi-pass membrane protein</topology>
    </subcellularLocation>
</comment>
<reference evidence="8 9" key="1">
    <citation type="submission" date="2015-06" db="EMBL/GenBank/DDBJ databases">
        <title>Genome sequence of Pseudoalteromonas peptidolytica.</title>
        <authorList>
            <person name="Xie B.-B."/>
            <person name="Rong J.-C."/>
            <person name="Qin Q.-L."/>
            <person name="Zhang Y.-Z."/>
        </authorList>
    </citation>
    <scope>NUCLEOTIDE SEQUENCE [LARGE SCALE GENOMIC DNA]</scope>
    <source>
        <strain evidence="8 9">F12-50-A1</strain>
    </source>
</reference>
<evidence type="ECO:0000256" key="4">
    <source>
        <dbReference type="ARBA" id="ARBA00022692"/>
    </source>
</evidence>
<evidence type="ECO:0000256" key="6">
    <source>
        <dbReference type="ARBA" id="ARBA00023136"/>
    </source>
</evidence>
<evidence type="ECO:0000256" key="3">
    <source>
        <dbReference type="ARBA" id="ARBA00022475"/>
    </source>
</evidence>
<proteinExistence type="inferred from homology"/>
<dbReference type="PANTHER" id="PTHR30086">
    <property type="entry name" value="ARGININE EXPORTER PROTEIN ARGO"/>
    <property type="match status" value="1"/>
</dbReference>
<feature type="transmembrane region" description="Helical" evidence="7">
    <location>
        <begin position="113"/>
        <end position="139"/>
    </location>
</feature>
<keyword evidence="9" id="KW-1185">Reference proteome</keyword>
<accession>A0A8I0T657</accession>
<dbReference type="Pfam" id="PF01810">
    <property type="entry name" value="LysE"/>
    <property type="match status" value="1"/>
</dbReference>
<feature type="transmembrane region" description="Helical" evidence="7">
    <location>
        <begin position="145"/>
        <end position="170"/>
    </location>
</feature>
<organism evidence="8 9">
    <name type="scientific">Pseudoalteromonas peptidolytica F12-50-A1</name>
    <dbReference type="NCBI Taxonomy" id="1315280"/>
    <lineage>
        <taxon>Bacteria</taxon>
        <taxon>Pseudomonadati</taxon>
        <taxon>Pseudomonadota</taxon>
        <taxon>Gammaproteobacteria</taxon>
        <taxon>Alteromonadales</taxon>
        <taxon>Pseudoalteromonadaceae</taxon>
        <taxon>Pseudoalteromonas</taxon>
    </lineage>
</organism>
<evidence type="ECO:0000313" key="9">
    <source>
        <dbReference type="Proteomes" id="UP000660708"/>
    </source>
</evidence>
<dbReference type="PIRSF" id="PIRSF006324">
    <property type="entry name" value="LeuE"/>
    <property type="match status" value="1"/>
</dbReference>
<evidence type="ECO:0000256" key="5">
    <source>
        <dbReference type="ARBA" id="ARBA00022989"/>
    </source>
</evidence>
<name>A0A8I0T657_9GAMM</name>
<dbReference type="InterPro" id="IPR001123">
    <property type="entry name" value="LeuE-type"/>
</dbReference>
<protein>
    <submittedName>
        <fullName evidence="8">Homoserine/homoserine lactone efflux protein</fullName>
    </submittedName>
</protein>
<dbReference type="AlphaFoldDB" id="A0A8I0T657"/>
<keyword evidence="4 7" id="KW-0812">Transmembrane</keyword>
<dbReference type="RefSeq" id="WP_147390746.1">
    <property type="nucleotide sequence ID" value="NZ_AQHF01000034.1"/>
</dbReference>
<evidence type="ECO:0000256" key="2">
    <source>
        <dbReference type="ARBA" id="ARBA00007928"/>
    </source>
</evidence>
<evidence type="ECO:0000256" key="1">
    <source>
        <dbReference type="ARBA" id="ARBA00004651"/>
    </source>
</evidence>
<keyword evidence="3" id="KW-1003">Cell membrane</keyword>
<dbReference type="EMBL" id="AQHF01000034">
    <property type="protein sequence ID" value="MBE0349216.1"/>
    <property type="molecule type" value="Genomic_DNA"/>
</dbReference>
<evidence type="ECO:0000256" key="7">
    <source>
        <dbReference type="SAM" id="Phobius"/>
    </source>
</evidence>
<evidence type="ECO:0000313" key="8">
    <source>
        <dbReference type="EMBL" id="MBE0349216.1"/>
    </source>
</evidence>
<dbReference type="Proteomes" id="UP000660708">
    <property type="component" value="Unassembled WGS sequence"/>
</dbReference>
<feature type="transmembrane region" description="Helical" evidence="7">
    <location>
        <begin position="70"/>
        <end position="92"/>
    </location>
</feature>
<feature type="transmembrane region" description="Helical" evidence="7">
    <location>
        <begin position="40"/>
        <end position="64"/>
    </location>
</feature>
<keyword evidence="6 7" id="KW-0472">Membrane</keyword>
<feature type="transmembrane region" description="Helical" evidence="7">
    <location>
        <begin position="6"/>
        <end position="28"/>
    </location>
</feature>
<sequence length="207" mass="21925">MTIESWLAFCTIALLATATPGPAALLVATNSLAVGFKRALLTVFGNVSGLLLMSSCAVIGLSGLLLHSTAAFTVVKILGALYLIYIGVNLWRKGLGQVSLPDGVKKQKSAVRLYLDGVLVALTNPKAIVFTTALFPQFIDTSAPLLAQFSLLVTTFMCLSFCCLCMYSFLAQSAKKRAIKWVSGHVIGRVFGVTFIGAGCVLVSAER</sequence>
<dbReference type="GO" id="GO:0005886">
    <property type="term" value="C:plasma membrane"/>
    <property type="evidence" value="ECO:0007669"/>
    <property type="project" value="UniProtKB-SubCell"/>
</dbReference>
<comment type="similarity">
    <text evidence="2">Belongs to the Rht family.</text>
</comment>
<dbReference type="GO" id="GO:0042970">
    <property type="term" value="F:homoserine transmembrane transporter activity"/>
    <property type="evidence" value="ECO:0007669"/>
    <property type="project" value="TreeGrafter"/>
</dbReference>
<gene>
    <name evidence="8" type="primary">rhtB</name>
    <name evidence="8" type="ORF">PPEP_b1168</name>
</gene>
<comment type="caution">
    <text evidence="8">The sequence shown here is derived from an EMBL/GenBank/DDBJ whole genome shotgun (WGS) entry which is preliminary data.</text>
</comment>
<feature type="transmembrane region" description="Helical" evidence="7">
    <location>
        <begin position="182"/>
        <end position="205"/>
    </location>
</feature>
<dbReference type="PANTHER" id="PTHR30086:SF14">
    <property type="entry name" value="HOMOSERINE_HOMOSERINE LACTONE EFFLUX PROTEIN"/>
    <property type="match status" value="1"/>
</dbReference>
<keyword evidence="5 7" id="KW-1133">Transmembrane helix</keyword>